<evidence type="ECO:0000313" key="10">
    <source>
        <dbReference type="EMBL" id="PYF72869.1"/>
    </source>
</evidence>
<protein>
    <submittedName>
        <fullName evidence="10">N-acetylglucosamine-6-phosphate deacetylase</fullName>
    </submittedName>
</protein>
<dbReference type="RefSeq" id="WP_110832698.1">
    <property type="nucleotide sequence ID" value="NZ_QKLU01000005.1"/>
</dbReference>
<keyword evidence="11" id="KW-1185">Reference proteome</keyword>
<evidence type="ECO:0000256" key="1">
    <source>
        <dbReference type="ARBA" id="ARBA00010716"/>
    </source>
</evidence>
<feature type="binding site" evidence="7">
    <location>
        <position position="136"/>
    </location>
    <ligand>
        <name>substrate</name>
    </ligand>
</feature>
<feature type="domain" description="Amidohydrolase-related" evidence="9">
    <location>
        <begin position="50"/>
        <end position="359"/>
    </location>
</feature>
<feature type="active site" description="Proton donor/acceptor" evidence="6">
    <location>
        <position position="268"/>
    </location>
</feature>
<feature type="binding site" evidence="8">
    <location>
        <position position="190"/>
    </location>
    <ligand>
        <name>Zn(2+)</name>
        <dbReference type="ChEBI" id="CHEBI:29105"/>
    </ligand>
</feature>
<comment type="cofactor">
    <cofactor evidence="8">
        <name>a divalent metal cation</name>
        <dbReference type="ChEBI" id="CHEBI:60240"/>
    </cofactor>
    <text evidence="8">Binds 1 divalent metal cation per subunit.</text>
</comment>
<dbReference type="SUPFAM" id="SSF51338">
    <property type="entry name" value="Composite domain of metallo-dependent hydrolases"/>
    <property type="match status" value="1"/>
</dbReference>
<dbReference type="SUPFAM" id="SSF51556">
    <property type="entry name" value="Metallo-dependent hydrolases"/>
    <property type="match status" value="1"/>
</dbReference>
<dbReference type="Proteomes" id="UP000248198">
    <property type="component" value="Unassembled WGS sequence"/>
</dbReference>
<dbReference type="InterPro" id="IPR006680">
    <property type="entry name" value="Amidohydro-rel"/>
</dbReference>
<dbReference type="EMBL" id="QKLU01000005">
    <property type="protein sequence ID" value="PYF72869.1"/>
    <property type="molecule type" value="Genomic_DNA"/>
</dbReference>
<feature type="binding site" evidence="7">
    <location>
        <position position="222"/>
    </location>
    <ligand>
        <name>substrate</name>
    </ligand>
</feature>
<comment type="caution">
    <text evidence="10">The sequence shown here is derived from an EMBL/GenBank/DDBJ whole genome shotgun (WGS) entry which is preliminary data.</text>
</comment>
<evidence type="ECO:0000256" key="7">
    <source>
        <dbReference type="PIRSR" id="PIRSR038994-2"/>
    </source>
</evidence>
<dbReference type="PIRSF" id="PIRSF038994">
    <property type="entry name" value="NagA"/>
    <property type="match status" value="1"/>
</dbReference>
<evidence type="ECO:0000256" key="3">
    <source>
        <dbReference type="ARBA" id="ARBA00022801"/>
    </source>
</evidence>
<feature type="binding site" evidence="7">
    <location>
        <begin position="214"/>
        <end position="215"/>
    </location>
    <ligand>
        <name>substrate</name>
    </ligand>
</feature>
<evidence type="ECO:0000256" key="4">
    <source>
        <dbReference type="ARBA" id="ARBA00023277"/>
    </source>
</evidence>
<reference evidence="10 11" key="1">
    <citation type="submission" date="2018-06" db="EMBL/GenBank/DDBJ databases">
        <title>Genomic Encyclopedia of Archaeal and Bacterial Type Strains, Phase II (KMG-II): from individual species to whole genera.</title>
        <authorList>
            <person name="Goeker M."/>
        </authorList>
    </citation>
    <scope>NUCLEOTIDE SEQUENCE [LARGE SCALE GENOMIC DNA]</scope>
    <source>
        <strain evidence="10 11">DSM 27372</strain>
    </source>
</reference>
<proteinExistence type="inferred from homology"/>
<dbReference type="Pfam" id="PF01979">
    <property type="entry name" value="Amidohydro_1"/>
    <property type="match status" value="1"/>
</dbReference>
<name>A0A318UDX8_9SPHI</name>
<keyword evidence="4 5" id="KW-0119">Carbohydrate metabolism</keyword>
<feature type="binding site" evidence="7">
    <location>
        <begin position="300"/>
        <end position="302"/>
    </location>
    <ligand>
        <name>substrate</name>
    </ligand>
</feature>
<dbReference type="PANTHER" id="PTHR11113">
    <property type="entry name" value="N-ACETYLGLUCOSAMINE-6-PHOSPHATE DEACETYLASE"/>
    <property type="match status" value="1"/>
</dbReference>
<organism evidence="10 11">
    <name type="scientific">Pedobacter nutrimenti</name>
    <dbReference type="NCBI Taxonomy" id="1241337"/>
    <lineage>
        <taxon>Bacteria</taxon>
        <taxon>Pseudomonadati</taxon>
        <taxon>Bacteroidota</taxon>
        <taxon>Sphingobacteriia</taxon>
        <taxon>Sphingobacteriales</taxon>
        <taxon>Sphingobacteriaceae</taxon>
        <taxon>Pedobacter</taxon>
    </lineage>
</organism>
<evidence type="ECO:0000256" key="6">
    <source>
        <dbReference type="PIRSR" id="PIRSR038994-1"/>
    </source>
</evidence>
<comment type="similarity">
    <text evidence="1 5">Belongs to the metallo-dependent hydrolases superfamily. NagA family.</text>
</comment>
<dbReference type="AlphaFoldDB" id="A0A318UDX8"/>
<feature type="binding site" evidence="7">
    <location>
        <position position="246"/>
    </location>
    <ligand>
        <name>substrate</name>
    </ligand>
</feature>
<evidence type="ECO:0000259" key="9">
    <source>
        <dbReference type="Pfam" id="PF01979"/>
    </source>
</evidence>
<evidence type="ECO:0000313" key="11">
    <source>
        <dbReference type="Proteomes" id="UP000248198"/>
    </source>
</evidence>
<accession>A0A318UDX8</accession>
<dbReference type="InterPro" id="IPR032466">
    <property type="entry name" value="Metal_Hydrolase"/>
</dbReference>
<dbReference type="InterPro" id="IPR003764">
    <property type="entry name" value="GlcNAc_6-P_deAcase"/>
</dbReference>
<keyword evidence="2 8" id="KW-0479">Metal-binding</keyword>
<dbReference type="GO" id="GO:0046872">
    <property type="term" value="F:metal ion binding"/>
    <property type="evidence" value="ECO:0007669"/>
    <property type="project" value="UniProtKB-KW"/>
</dbReference>
<keyword evidence="3 5" id="KW-0378">Hydrolase</keyword>
<evidence type="ECO:0000256" key="8">
    <source>
        <dbReference type="PIRSR" id="PIRSR038994-3"/>
    </source>
</evidence>
<dbReference type="OrthoDB" id="9776488at2"/>
<dbReference type="PANTHER" id="PTHR11113:SF14">
    <property type="entry name" value="N-ACETYLGLUCOSAMINE-6-PHOSPHATE DEACETYLASE"/>
    <property type="match status" value="1"/>
</dbReference>
<dbReference type="GO" id="GO:0006046">
    <property type="term" value="P:N-acetylglucosamine catabolic process"/>
    <property type="evidence" value="ECO:0007669"/>
    <property type="project" value="TreeGrafter"/>
</dbReference>
<dbReference type="Gene3D" id="3.20.20.140">
    <property type="entry name" value="Metal-dependent hydrolases"/>
    <property type="match status" value="1"/>
</dbReference>
<evidence type="ECO:0000256" key="2">
    <source>
        <dbReference type="ARBA" id="ARBA00022723"/>
    </source>
</evidence>
<feature type="binding site" evidence="8">
    <location>
        <position position="125"/>
    </location>
    <ligand>
        <name>Zn(2+)</name>
        <dbReference type="ChEBI" id="CHEBI:29105"/>
    </ligand>
</feature>
<feature type="binding site" evidence="8">
    <location>
        <position position="211"/>
    </location>
    <ligand>
        <name>Zn(2+)</name>
        <dbReference type="ChEBI" id="CHEBI:29105"/>
    </ligand>
</feature>
<dbReference type="GO" id="GO:0008448">
    <property type="term" value="F:N-acetylglucosamine-6-phosphate deacetylase activity"/>
    <property type="evidence" value="ECO:0007669"/>
    <property type="project" value="InterPro"/>
</dbReference>
<evidence type="ECO:0000256" key="5">
    <source>
        <dbReference type="PIRNR" id="PIRNR038994"/>
    </source>
</evidence>
<gene>
    <name evidence="10" type="ORF">B0O44_105242</name>
</gene>
<sequence>MDHIIFASTVYTGSSVLYNQLIQIKNGRITGINPGNKTDGIISVHSISSGFTDIHINGGSHLHFTKNPEVASVRDIDNSCSALGTAYSLPSLITSPLENIIKGIEAIKNYQQQHPNGGVLGMHLEGPFINPLKRGAHLLKYIRLPTDGELKEIIHHGKDIIKVMTIAPELFNHKQLELLLDSGITISAGHSNANFSDASMAFTQGIHMVTHLYNAMSPFSHRSPGLVGAAFDADQVYTPIIPDGFHVDFAAIRTAYRLKKDKLILISDALFTGQKLHHFQWEEFNASLINNQYINSEGNLAGSAISIGEAVHNAVYKVGIPIDQAIEMVTIRPAKALGMDHSLGKIATGYPARFTVFDDSLKIFKVLNYRD</sequence>
<dbReference type="Gene3D" id="2.30.40.10">
    <property type="entry name" value="Urease, subunit C, domain 1"/>
    <property type="match status" value="1"/>
</dbReference>
<dbReference type="InterPro" id="IPR011059">
    <property type="entry name" value="Metal-dep_hydrolase_composite"/>
</dbReference>
<dbReference type="NCBIfam" id="TIGR00221">
    <property type="entry name" value="nagA"/>
    <property type="match status" value="1"/>
</dbReference>